<dbReference type="InterPro" id="IPR036890">
    <property type="entry name" value="HATPase_C_sf"/>
</dbReference>
<organism evidence="3 4">
    <name type="scientific">Paenacidovorax caeni</name>
    <dbReference type="NCBI Taxonomy" id="343013"/>
    <lineage>
        <taxon>Bacteria</taxon>
        <taxon>Pseudomonadati</taxon>
        <taxon>Pseudomonadota</taxon>
        <taxon>Betaproteobacteria</taxon>
        <taxon>Burkholderiales</taxon>
        <taxon>Comamonadaceae</taxon>
        <taxon>Paenacidovorax</taxon>
    </lineage>
</organism>
<dbReference type="AlphaFoldDB" id="A0A1I7F960"/>
<dbReference type="Proteomes" id="UP000183656">
    <property type="component" value="Unassembled WGS sequence"/>
</dbReference>
<dbReference type="CDD" id="cd18773">
    <property type="entry name" value="PDC1_HK_sensor"/>
    <property type="match status" value="1"/>
</dbReference>
<keyword evidence="2" id="KW-1133">Transmembrane helix</keyword>
<accession>A0A1I7F960</accession>
<keyword evidence="2" id="KW-0812">Transmembrane</keyword>
<feature type="region of interest" description="Disordered" evidence="1">
    <location>
        <begin position="333"/>
        <end position="374"/>
    </location>
</feature>
<dbReference type="SUPFAM" id="SSF55874">
    <property type="entry name" value="ATPase domain of HSP90 chaperone/DNA topoisomerase II/histidine kinase"/>
    <property type="match status" value="1"/>
</dbReference>
<evidence type="ECO:0000256" key="2">
    <source>
        <dbReference type="SAM" id="Phobius"/>
    </source>
</evidence>
<keyword evidence="2" id="KW-0472">Membrane</keyword>
<gene>
    <name evidence="3" type="ORF">SAMN04489707_1001260</name>
</gene>
<dbReference type="Gene3D" id="3.30.450.20">
    <property type="entry name" value="PAS domain"/>
    <property type="match status" value="1"/>
</dbReference>
<feature type="transmembrane region" description="Helical" evidence="2">
    <location>
        <begin position="43"/>
        <end position="65"/>
    </location>
</feature>
<evidence type="ECO:0000313" key="3">
    <source>
        <dbReference type="EMBL" id="SFU32763.1"/>
    </source>
</evidence>
<sequence>MKRSSTRSQALHCTNPLRRPADVNAPSHAPARPRAIHATSARILACGLALLLAVGAGGLALLWHAQAQLEQRERQQLAMLAHLAQAHAAAVLDASERTLDQLASDLVQAPDAWSSLQAMQYQALRSQPALRGLALVDMQGLVLATTTPADLGQRVDLRPLLAQPLQDGRTTLSASGADRLTLVRRVRLAPQAYALLIAQLDPGALAPPPALLHASPPGTQVLLARPDGSLLAQAGAATLPPGGSLHGHALFAPYLAAQPASAHGVAEIPGPTSVEWVAWQSAAAHPVVALAVQPGAPRLQRWLTAQRQPLASLGAGLALLALATAIAWRGARQRPWAQPAPGTPEPPPPAPPPAAAPEPPAPALPAPAAPAPPATVDVRDLLEDLATELSPQLERKRLPLKLQLGTAPLPLAAPAEPLAQALRQVLAHAIASAPEGQTLRIAADADAPQALHIAIHTHGPATGPTAHAQALREAYQVLQAQGGGIDATVDAEGGTVFHVRLPSAAPD</sequence>
<dbReference type="Gene3D" id="3.30.565.10">
    <property type="entry name" value="Histidine kinase-like ATPase, C-terminal domain"/>
    <property type="match status" value="1"/>
</dbReference>
<name>A0A1I7F960_9BURK</name>
<dbReference type="EMBL" id="FPBX01000001">
    <property type="protein sequence ID" value="SFU32763.1"/>
    <property type="molecule type" value="Genomic_DNA"/>
</dbReference>
<feature type="compositionally biased region" description="Polar residues" evidence="1">
    <location>
        <begin position="1"/>
        <end position="12"/>
    </location>
</feature>
<feature type="compositionally biased region" description="Pro residues" evidence="1">
    <location>
        <begin position="341"/>
        <end position="373"/>
    </location>
</feature>
<evidence type="ECO:0000256" key="1">
    <source>
        <dbReference type="SAM" id="MobiDB-lite"/>
    </source>
</evidence>
<proteinExistence type="predicted"/>
<reference evidence="3 4" key="1">
    <citation type="submission" date="2016-10" db="EMBL/GenBank/DDBJ databases">
        <authorList>
            <person name="de Groot N.N."/>
        </authorList>
    </citation>
    <scope>NUCLEOTIDE SEQUENCE [LARGE SCALE GENOMIC DNA]</scope>
    <source>
        <strain evidence="3 4">R-24608</strain>
    </source>
</reference>
<feature type="region of interest" description="Disordered" evidence="1">
    <location>
        <begin position="1"/>
        <end position="30"/>
    </location>
</feature>
<protein>
    <submittedName>
        <fullName evidence="3">Uncharacterized protein</fullName>
    </submittedName>
</protein>
<keyword evidence="4" id="KW-1185">Reference proteome</keyword>
<evidence type="ECO:0000313" key="4">
    <source>
        <dbReference type="Proteomes" id="UP000183656"/>
    </source>
</evidence>